<accession>A0A172WMN5</accession>
<dbReference type="PANTHER" id="PTHR33693:SF1">
    <property type="entry name" value="TYPE-4 URACIL-DNA GLYCOSYLASE"/>
    <property type="match status" value="1"/>
</dbReference>
<evidence type="ECO:0000313" key="10">
    <source>
        <dbReference type="Proteomes" id="UP000077787"/>
    </source>
</evidence>
<dbReference type="Pfam" id="PF03167">
    <property type="entry name" value="UDG"/>
    <property type="match status" value="1"/>
</dbReference>
<feature type="domain" description="Uracil-DNA glycosylase-like" evidence="8">
    <location>
        <begin position="42"/>
        <end position="226"/>
    </location>
</feature>
<gene>
    <name evidence="9" type="ORF">PS273GM_05905</name>
</gene>
<evidence type="ECO:0000313" key="9">
    <source>
        <dbReference type="EMBL" id="ANF24714.1"/>
    </source>
</evidence>
<reference evidence="9 10" key="1">
    <citation type="submission" date="2016-05" db="EMBL/GenBank/DDBJ databases">
        <title>Genome sequence of Pseudomonas stutzeri 273 and identification of the exopolysaccharide biosynthesis locus.</title>
        <authorList>
            <person name="Wu S."/>
            <person name="Sun C."/>
        </authorList>
    </citation>
    <scope>NUCLEOTIDE SEQUENCE [LARGE SCALE GENOMIC DNA]</scope>
    <source>
        <strain evidence="9 10">273</strain>
    </source>
</reference>
<evidence type="ECO:0000256" key="2">
    <source>
        <dbReference type="ARBA" id="ARBA00022723"/>
    </source>
</evidence>
<dbReference type="OrthoDB" id="9789139at2"/>
<keyword evidence="7" id="KW-0234">DNA repair</keyword>
<dbReference type="GO" id="GO:0046872">
    <property type="term" value="F:metal ion binding"/>
    <property type="evidence" value="ECO:0007669"/>
    <property type="project" value="UniProtKB-KW"/>
</dbReference>
<proteinExistence type="predicted"/>
<keyword evidence="6" id="KW-0411">Iron-sulfur</keyword>
<dbReference type="EMBL" id="CP015641">
    <property type="protein sequence ID" value="ANF24714.1"/>
    <property type="molecule type" value="Genomic_DNA"/>
</dbReference>
<dbReference type="GO" id="GO:0051539">
    <property type="term" value="F:4 iron, 4 sulfur cluster binding"/>
    <property type="evidence" value="ECO:0007669"/>
    <property type="project" value="UniProtKB-KW"/>
</dbReference>
<keyword evidence="3" id="KW-0227">DNA damage</keyword>
<evidence type="ECO:0000256" key="7">
    <source>
        <dbReference type="ARBA" id="ARBA00023204"/>
    </source>
</evidence>
<evidence type="ECO:0000256" key="3">
    <source>
        <dbReference type="ARBA" id="ARBA00022763"/>
    </source>
</evidence>
<dbReference type="SUPFAM" id="SSF52141">
    <property type="entry name" value="Uracil-DNA glycosylase-like"/>
    <property type="match status" value="1"/>
</dbReference>
<dbReference type="InterPro" id="IPR036895">
    <property type="entry name" value="Uracil-DNA_glycosylase-like_sf"/>
</dbReference>
<name>A0A172WMN5_STUST</name>
<dbReference type="InterPro" id="IPR005122">
    <property type="entry name" value="Uracil-DNA_glycosylase-like"/>
</dbReference>
<dbReference type="GO" id="GO:0006281">
    <property type="term" value="P:DNA repair"/>
    <property type="evidence" value="ECO:0007669"/>
    <property type="project" value="UniProtKB-KW"/>
</dbReference>
<evidence type="ECO:0000256" key="5">
    <source>
        <dbReference type="ARBA" id="ARBA00023004"/>
    </source>
</evidence>
<evidence type="ECO:0000256" key="1">
    <source>
        <dbReference type="ARBA" id="ARBA00022485"/>
    </source>
</evidence>
<dbReference type="PANTHER" id="PTHR33693">
    <property type="entry name" value="TYPE-5 URACIL-DNA GLYCOSYLASE"/>
    <property type="match status" value="1"/>
</dbReference>
<dbReference type="Proteomes" id="UP000077787">
    <property type="component" value="Chromosome"/>
</dbReference>
<evidence type="ECO:0000256" key="6">
    <source>
        <dbReference type="ARBA" id="ARBA00023014"/>
    </source>
</evidence>
<dbReference type="GO" id="GO:0097506">
    <property type="term" value="F:deaminated base DNA N-glycosylase activity"/>
    <property type="evidence" value="ECO:0007669"/>
    <property type="project" value="UniProtKB-ARBA"/>
</dbReference>
<dbReference type="Gene3D" id="3.40.470.10">
    <property type="entry name" value="Uracil-DNA glycosylase-like domain"/>
    <property type="match status" value="1"/>
</dbReference>
<sequence>MSKPLPIKPSLRQAFRELAVETEGIDEAVYEAFDKDPLEPIIGLGPADAPLAFFGRDPGREEVRHGEPFIGGGGQLVRRALYRHVHSDEMPDFEASRAIGDGFFWINTVPYKPLGNRAWSMAAKRRFHPLMRQLLLDHWQGRDIITLGREAFLWFGLEQPRDVRQQLEAFWRRDDRFTAHFELELAAEEGGQRTFRLHPLPHPSPRNLTWFKRFPELLEARLQQLLG</sequence>
<dbReference type="SMART" id="SM00987">
    <property type="entry name" value="UreE_C"/>
    <property type="match status" value="1"/>
</dbReference>
<evidence type="ECO:0000256" key="4">
    <source>
        <dbReference type="ARBA" id="ARBA00022801"/>
    </source>
</evidence>
<protein>
    <submittedName>
        <fullName evidence="9">Uracil-DNA glycosylase</fullName>
    </submittedName>
</protein>
<dbReference type="SMART" id="SM00986">
    <property type="entry name" value="UDG"/>
    <property type="match status" value="1"/>
</dbReference>
<evidence type="ECO:0000259" key="8">
    <source>
        <dbReference type="SMART" id="SM00986"/>
    </source>
</evidence>
<dbReference type="InterPro" id="IPR051536">
    <property type="entry name" value="UDG_Type-4/5"/>
</dbReference>
<keyword evidence="1" id="KW-0004">4Fe-4S</keyword>
<keyword evidence="4" id="KW-0378">Hydrolase</keyword>
<dbReference type="AlphaFoldDB" id="A0A172WMN5"/>
<organism evidence="9 10">
    <name type="scientific">Stutzerimonas stutzeri</name>
    <name type="common">Pseudomonas stutzeri</name>
    <dbReference type="NCBI Taxonomy" id="316"/>
    <lineage>
        <taxon>Bacteria</taxon>
        <taxon>Pseudomonadati</taxon>
        <taxon>Pseudomonadota</taxon>
        <taxon>Gammaproteobacteria</taxon>
        <taxon>Pseudomonadales</taxon>
        <taxon>Pseudomonadaceae</taxon>
        <taxon>Stutzerimonas</taxon>
    </lineage>
</organism>
<keyword evidence="2" id="KW-0479">Metal-binding</keyword>
<dbReference type="RefSeq" id="WP_064480911.1">
    <property type="nucleotide sequence ID" value="NZ_CP015641.1"/>
</dbReference>
<keyword evidence="5" id="KW-0408">Iron</keyword>